<organism evidence="4 5">
    <name type="scientific">Balneatrix alpica</name>
    <dbReference type="NCBI Taxonomy" id="75684"/>
    <lineage>
        <taxon>Bacteria</taxon>
        <taxon>Pseudomonadati</taxon>
        <taxon>Pseudomonadota</taxon>
        <taxon>Gammaproteobacteria</taxon>
        <taxon>Oceanospirillales</taxon>
        <taxon>Balneatrichaceae</taxon>
        <taxon>Balneatrix</taxon>
    </lineage>
</organism>
<dbReference type="Pfam" id="PF09375">
    <property type="entry name" value="Peptidase_M75"/>
    <property type="match status" value="1"/>
</dbReference>
<keyword evidence="2" id="KW-0732">Signal</keyword>
<proteinExistence type="predicted"/>
<evidence type="ECO:0000259" key="3">
    <source>
        <dbReference type="Pfam" id="PF09375"/>
    </source>
</evidence>
<comment type="subcellular location">
    <subcellularLocation>
        <location evidence="1">Cell envelope</location>
    </subcellularLocation>
</comment>
<dbReference type="InterPro" id="IPR038352">
    <property type="entry name" value="Imelysin_sf"/>
</dbReference>
<keyword evidence="5" id="KW-1185">Reference proteome</keyword>
<dbReference type="CDD" id="cd14659">
    <property type="entry name" value="Imelysin-like_IPPA"/>
    <property type="match status" value="1"/>
</dbReference>
<accession>A0ABV5Z9W3</accession>
<protein>
    <submittedName>
        <fullName evidence="4">Imelysin family protein</fullName>
    </submittedName>
</protein>
<evidence type="ECO:0000256" key="2">
    <source>
        <dbReference type="ARBA" id="ARBA00022729"/>
    </source>
</evidence>
<reference evidence="4 5" key="1">
    <citation type="submission" date="2024-09" db="EMBL/GenBank/DDBJ databases">
        <authorList>
            <person name="Sun Q."/>
            <person name="Mori K."/>
        </authorList>
    </citation>
    <scope>NUCLEOTIDE SEQUENCE [LARGE SCALE GENOMIC DNA]</scope>
    <source>
        <strain evidence="4 5">ATCC 51285</strain>
    </source>
</reference>
<dbReference type="InterPro" id="IPR034984">
    <property type="entry name" value="Imelysin-like_IPPA"/>
</dbReference>
<evidence type="ECO:0000313" key="4">
    <source>
        <dbReference type="EMBL" id="MFB9885433.1"/>
    </source>
</evidence>
<comment type="caution">
    <text evidence="4">The sequence shown here is derived from an EMBL/GenBank/DDBJ whole genome shotgun (WGS) entry which is preliminary data.</text>
</comment>
<evidence type="ECO:0000313" key="5">
    <source>
        <dbReference type="Proteomes" id="UP001589628"/>
    </source>
</evidence>
<dbReference type="InterPro" id="IPR018976">
    <property type="entry name" value="Imelysin-like"/>
</dbReference>
<name>A0ABV5Z9W3_9GAMM</name>
<dbReference type="Gene3D" id="1.20.1420.20">
    <property type="entry name" value="M75 peptidase, HXXE motif"/>
    <property type="match status" value="1"/>
</dbReference>
<feature type="domain" description="Imelysin-like" evidence="3">
    <location>
        <begin position="64"/>
        <end position="348"/>
    </location>
</feature>
<dbReference type="Proteomes" id="UP001589628">
    <property type="component" value="Unassembled WGS sequence"/>
</dbReference>
<evidence type="ECO:0000256" key="1">
    <source>
        <dbReference type="ARBA" id="ARBA00004196"/>
    </source>
</evidence>
<dbReference type="EMBL" id="JBHLZN010000001">
    <property type="protein sequence ID" value="MFB9885433.1"/>
    <property type="molecule type" value="Genomic_DNA"/>
</dbReference>
<gene>
    <name evidence="4" type="ORF">ACFFLH_03270</name>
</gene>
<sequence length="369" mass="40874">MMMTIAFTALGRISQLAKRLLGTYRPLPLGLLCLLSLASLHAQAIPSIEQQQRQSLILAEQVLLPGYRQLAQRNHILQQSWQAFCAGQQSLSQLQQDLRLSLQAWGYLQAINWGPVEHQHRYTALYFWPDKKDIASRQLRSLLNNEDPAALQPDYFAEASVAVSGLSALERLAFADPALTPNSYACQLGLAISHNTLNISQALLTEWPAYLARWQQDSALGIRLLVKSLHESVQVMYQLKLAQPLGSSAERARLSRAEAWRSQASLNMLTANLQLLEALWGNQQQGIASLLYGPGGDVELALLVSSQLQLIRQQVDSLTLPFATLLQDRQGRAQLLMLSANLESLQNQLAEYVSAALGIILGFNSRDGD</sequence>
<dbReference type="RefSeq" id="WP_027313004.1">
    <property type="nucleotide sequence ID" value="NZ_JBHLZN010000001.1"/>
</dbReference>